<feature type="non-terminal residue" evidence="1">
    <location>
        <position position="265"/>
    </location>
</feature>
<reference evidence="1 2" key="1">
    <citation type="submission" date="2019-07" db="EMBL/GenBank/DDBJ databases">
        <authorList>
            <person name="Jastrzebski P J."/>
            <person name="Paukszto L."/>
            <person name="Jastrzebski P J."/>
        </authorList>
    </citation>
    <scope>NUCLEOTIDE SEQUENCE [LARGE SCALE GENOMIC DNA]</scope>
    <source>
        <strain evidence="1 2">WMS-il1</strain>
    </source>
</reference>
<dbReference type="Proteomes" id="UP000321570">
    <property type="component" value="Unassembled WGS sequence"/>
</dbReference>
<feature type="non-terminal residue" evidence="1">
    <location>
        <position position="1"/>
    </location>
</feature>
<accession>A0A564Z9G7</accession>
<dbReference type="Pfam" id="PF20206">
    <property type="entry name" value="Tra1_ring"/>
    <property type="match status" value="1"/>
</dbReference>
<evidence type="ECO:0000313" key="2">
    <source>
        <dbReference type="Proteomes" id="UP000321570"/>
    </source>
</evidence>
<protein>
    <submittedName>
        <fullName evidence="1">Uncharacterized protein</fullName>
    </submittedName>
</protein>
<dbReference type="EMBL" id="CABIJS010000697">
    <property type="protein sequence ID" value="VUZ55693.1"/>
    <property type="molecule type" value="Genomic_DNA"/>
</dbReference>
<keyword evidence="2" id="KW-1185">Reference proteome</keyword>
<organism evidence="1 2">
    <name type="scientific">Hymenolepis diminuta</name>
    <name type="common">Rat tapeworm</name>
    <dbReference type="NCBI Taxonomy" id="6216"/>
    <lineage>
        <taxon>Eukaryota</taxon>
        <taxon>Metazoa</taxon>
        <taxon>Spiralia</taxon>
        <taxon>Lophotrochozoa</taxon>
        <taxon>Platyhelminthes</taxon>
        <taxon>Cestoda</taxon>
        <taxon>Eucestoda</taxon>
        <taxon>Cyclophyllidea</taxon>
        <taxon>Hymenolepididae</taxon>
        <taxon>Hymenolepis</taxon>
    </lineage>
</organism>
<evidence type="ECO:0000313" key="1">
    <source>
        <dbReference type="EMBL" id="VUZ55693.1"/>
    </source>
</evidence>
<sequence length="265" mass="30079">PTCDLRLGFIDRNLCYEESPPVQVNSQQQQPVQVVLPSVILMTVEVLRTVYSTLDSPTLLVNIKHFNRALLSLLSRYPVNFRLVRASSGLIKALLNKYPAEPANRQKITNYPELNDLYEYVIKFIHEAITAYTDSTTRTPGLIPRLQSAFCLFTTTQQAQTNPYAFVDRCLSPLVKLFHRLVIDVVGQSTGNSTQDSATLSHLTDILIQTLDILKSRLNVLNADVRKNSFGPDFMIILERSRDAKLFRAAVRILRDWVNMPKAEE</sequence>
<dbReference type="InterPro" id="IPR046805">
    <property type="entry name" value="Tra1_ring"/>
</dbReference>
<dbReference type="AlphaFoldDB" id="A0A564Z9G7"/>
<name>A0A564Z9G7_HYMDI</name>
<gene>
    <name evidence="1" type="ORF">WMSIL1_LOCUS13592</name>
</gene>
<proteinExistence type="predicted"/>